<keyword evidence="2" id="KW-0813">Transport</keyword>
<feature type="transmembrane region" description="Helical" evidence="10">
    <location>
        <begin position="21"/>
        <end position="42"/>
    </location>
</feature>
<dbReference type="EMBL" id="JACHDS010000001">
    <property type="protein sequence ID" value="MBB6175120.1"/>
    <property type="molecule type" value="Genomic_DNA"/>
</dbReference>
<protein>
    <submittedName>
        <fullName evidence="13">ATP-binding cassette subfamily C protein</fullName>
    </submittedName>
</protein>
<evidence type="ECO:0000313" key="13">
    <source>
        <dbReference type="EMBL" id="MBB6175120.1"/>
    </source>
</evidence>
<gene>
    <name evidence="13" type="ORF">HNR23_005180</name>
</gene>
<dbReference type="Gene3D" id="3.40.50.300">
    <property type="entry name" value="P-loop containing nucleotide triphosphate hydrolases"/>
    <property type="match status" value="1"/>
</dbReference>
<dbReference type="CDD" id="cd07346">
    <property type="entry name" value="ABC_6TM_exporters"/>
    <property type="match status" value="1"/>
</dbReference>
<dbReference type="Gene3D" id="1.20.1560.10">
    <property type="entry name" value="ABC transporter type 1, transmembrane domain"/>
    <property type="match status" value="1"/>
</dbReference>
<dbReference type="GO" id="GO:0005524">
    <property type="term" value="F:ATP binding"/>
    <property type="evidence" value="ECO:0007669"/>
    <property type="project" value="UniProtKB-KW"/>
</dbReference>
<dbReference type="InterPro" id="IPR036640">
    <property type="entry name" value="ABC1_TM_sf"/>
</dbReference>
<dbReference type="RefSeq" id="WP_184079586.1">
    <property type="nucleotide sequence ID" value="NZ_JACHDS010000001.1"/>
</dbReference>
<evidence type="ECO:0000256" key="6">
    <source>
        <dbReference type="ARBA" id="ARBA00022741"/>
    </source>
</evidence>
<evidence type="ECO:0000313" key="14">
    <source>
        <dbReference type="Proteomes" id="UP000546642"/>
    </source>
</evidence>
<comment type="subcellular location">
    <subcellularLocation>
        <location evidence="1">Cell membrane</location>
        <topology evidence="1">Multi-pass membrane protein</topology>
    </subcellularLocation>
</comment>
<evidence type="ECO:0000256" key="1">
    <source>
        <dbReference type="ARBA" id="ARBA00004651"/>
    </source>
</evidence>
<feature type="domain" description="ABC transporter" evidence="11">
    <location>
        <begin position="342"/>
        <end position="581"/>
    </location>
</feature>
<evidence type="ECO:0000256" key="4">
    <source>
        <dbReference type="ARBA" id="ARBA00022519"/>
    </source>
</evidence>
<comment type="caution">
    <text evidence="13">The sequence shown here is derived from an EMBL/GenBank/DDBJ whole genome shotgun (WGS) entry which is preliminary data.</text>
</comment>
<keyword evidence="3" id="KW-1003">Cell membrane</keyword>
<dbReference type="FunFam" id="3.40.50.300:FF:001001">
    <property type="entry name" value="Multidrug ABC transporter ATP-binding protein"/>
    <property type="match status" value="1"/>
</dbReference>
<keyword evidence="5 10" id="KW-0812">Transmembrane</keyword>
<dbReference type="Pfam" id="PF00664">
    <property type="entry name" value="ABC_membrane"/>
    <property type="match status" value="1"/>
</dbReference>
<dbReference type="InterPro" id="IPR011527">
    <property type="entry name" value="ABC1_TM_dom"/>
</dbReference>
<dbReference type="InterPro" id="IPR003593">
    <property type="entry name" value="AAA+_ATPase"/>
</dbReference>
<feature type="transmembrane region" description="Helical" evidence="10">
    <location>
        <begin position="143"/>
        <end position="162"/>
    </location>
</feature>
<sequence length="593" mass="63604">MNTNRLPLAERRQVRLWTRDFLSASKGQVATMVVLFLLALVADLLGPQLLGHLVESVEDGTTATRVDLIALAFVGVLLAQTLLGRLARMRAVVLGEKALAHARGGYVRKVVGLPMSTVESVDPGDLLSRSTADVEKLGESVRFALPEILMALLTAALTIVAMVLTSPLLALVMLISLPPLVIGVRWYRRRAARAYERLLADWAEVQASMHETAHGAETVEALGLAERRIAHGARALARAERTQRHTVNLQTWFLPVLDLSTFVPLAAMLLIGGVAYINGLVGLAALTAMVLYVERLADPLAELVEWMDELQLGNAALRRILGVEQVPTESGTGAPLPEGSALALRDIHFGYRPGAEVLHGVDLDVAEGEFLVVVGPSGSGKSTLAKLITGTYAPGSGTATVGGVPIADIPAERLRSRIAMVTQEQHIFAGTIRDNLTLGDELDGAQAESDERLWDVLRAVEADGWVRSCRNGLDTEVGSGRTQVPPAVAQQLALARILLVDPRVLVLDEATSEMDLSASRRIERSFAALLGGRTVIAIAHRMDIALLGDRVLVLDDGRVAEHGRHDDLLAADGRYADLWKSWTTAADRSAVGG</sequence>
<name>A0A7W9YMW3_9ACTN</name>
<feature type="transmembrane region" description="Helical" evidence="10">
    <location>
        <begin position="276"/>
        <end position="293"/>
    </location>
</feature>
<evidence type="ECO:0000256" key="8">
    <source>
        <dbReference type="ARBA" id="ARBA00022989"/>
    </source>
</evidence>
<dbReference type="PANTHER" id="PTHR43394">
    <property type="entry name" value="ATP-DEPENDENT PERMEASE MDL1, MITOCHONDRIAL"/>
    <property type="match status" value="1"/>
</dbReference>
<evidence type="ECO:0000259" key="11">
    <source>
        <dbReference type="PROSITE" id="PS50893"/>
    </source>
</evidence>
<keyword evidence="8 10" id="KW-1133">Transmembrane helix</keyword>
<dbReference type="GO" id="GO:0016887">
    <property type="term" value="F:ATP hydrolysis activity"/>
    <property type="evidence" value="ECO:0007669"/>
    <property type="project" value="InterPro"/>
</dbReference>
<dbReference type="InterPro" id="IPR003439">
    <property type="entry name" value="ABC_transporter-like_ATP-bd"/>
</dbReference>
<evidence type="ECO:0000256" key="2">
    <source>
        <dbReference type="ARBA" id="ARBA00022448"/>
    </source>
</evidence>
<feature type="transmembrane region" description="Helical" evidence="10">
    <location>
        <begin position="62"/>
        <end position="83"/>
    </location>
</feature>
<evidence type="ECO:0000256" key="3">
    <source>
        <dbReference type="ARBA" id="ARBA00022475"/>
    </source>
</evidence>
<organism evidence="13 14">
    <name type="scientific">Nocardiopsis mwathae</name>
    <dbReference type="NCBI Taxonomy" id="1472723"/>
    <lineage>
        <taxon>Bacteria</taxon>
        <taxon>Bacillati</taxon>
        <taxon>Actinomycetota</taxon>
        <taxon>Actinomycetes</taxon>
        <taxon>Streptosporangiales</taxon>
        <taxon>Nocardiopsidaceae</taxon>
        <taxon>Nocardiopsis</taxon>
    </lineage>
</organism>
<keyword evidence="6" id="KW-0547">Nucleotide-binding</keyword>
<dbReference type="PROSITE" id="PS50929">
    <property type="entry name" value="ABC_TM1F"/>
    <property type="match status" value="1"/>
</dbReference>
<evidence type="ECO:0000256" key="10">
    <source>
        <dbReference type="SAM" id="Phobius"/>
    </source>
</evidence>
<evidence type="ECO:0000256" key="7">
    <source>
        <dbReference type="ARBA" id="ARBA00022840"/>
    </source>
</evidence>
<feature type="transmembrane region" description="Helical" evidence="10">
    <location>
        <begin position="168"/>
        <end position="187"/>
    </location>
</feature>
<dbReference type="SUPFAM" id="SSF52540">
    <property type="entry name" value="P-loop containing nucleoside triphosphate hydrolases"/>
    <property type="match status" value="1"/>
</dbReference>
<dbReference type="SUPFAM" id="SSF90123">
    <property type="entry name" value="ABC transporter transmembrane region"/>
    <property type="match status" value="1"/>
</dbReference>
<dbReference type="AlphaFoldDB" id="A0A7W9YMW3"/>
<keyword evidence="9 10" id="KW-0472">Membrane</keyword>
<keyword evidence="4" id="KW-0997">Cell inner membrane</keyword>
<reference evidence="13 14" key="1">
    <citation type="submission" date="2020-08" db="EMBL/GenBank/DDBJ databases">
        <title>Sequencing the genomes of 1000 actinobacteria strains.</title>
        <authorList>
            <person name="Klenk H.-P."/>
        </authorList>
    </citation>
    <scope>NUCLEOTIDE SEQUENCE [LARGE SCALE GENOMIC DNA]</scope>
    <source>
        <strain evidence="13 14">DSM 46659</strain>
    </source>
</reference>
<dbReference type="GO" id="GO:0005886">
    <property type="term" value="C:plasma membrane"/>
    <property type="evidence" value="ECO:0007669"/>
    <property type="project" value="UniProtKB-SubCell"/>
</dbReference>
<dbReference type="SMART" id="SM00382">
    <property type="entry name" value="AAA"/>
    <property type="match status" value="1"/>
</dbReference>
<evidence type="ECO:0000256" key="9">
    <source>
        <dbReference type="ARBA" id="ARBA00023136"/>
    </source>
</evidence>
<dbReference type="PANTHER" id="PTHR43394:SF1">
    <property type="entry name" value="ATP-BINDING CASSETTE SUB-FAMILY B MEMBER 10, MITOCHONDRIAL"/>
    <property type="match status" value="1"/>
</dbReference>
<dbReference type="InterPro" id="IPR039421">
    <property type="entry name" value="Type_1_exporter"/>
</dbReference>
<keyword evidence="7 13" id="KW-0067">ATP-binding</keyword>
<dbReference type="PROSITE" id="PS50893">
    <property type="entry name" value="ABC_TRANSPORTER_2"/>
    <property type="match status" value="1"/>
</dbReference>
<accession>A0A7W9YMW3</accession>
<dbReference type="GO" id="GO:0015421">
    <property type="term" value="F:ABC-type oligopeptide transporter activity"/>
    <property type="evidence" value="ECO:0007669"/>
    <property type="project" value="TreeGrafter"/>
</dbReference>
<dbReference type="Pfam" id="PF00005">
    <property type="entry name" value="ABC_tran"/>
    <property type="match status" value="1"/>
</dbReference>
<evidence type="ECO:0000259" key="12">
    <source>
        <dbReference type="PROSITE" id="PS50929"/>
    </source>
</evidence>
<keyword evidence="14" id="KW-1185">Reference proteome</keyword>
<dbReference type="InterPro" id="IPR027417">
    <property type="entry name" value="P-loop_NTPase"/>
</dbReference>
<evidence type="ECO:0000256" key="5">
    <source>
        <dbReference type="ARBA" id="ARBA00022692"/>
    </source>
</evidence>
<proteinExistence type="predicted"/>
<dbReference type="Proteomes" id="UP000546642">
    <property type="component" value="Unassembled WGS sequence"/>
</dbReference>
<feature type="domain" description="ABC transmembrane type-1" evidence="12">
    <location>
        <begin position="30"/>
        <end position="312"/>
    </location>
</feature>